<evidence type="ECO:0000313" key="4">
    <source>
        <dbReference type="EMBL" id="SYX84508.1"/>
    </source>
</evidence>
<dbReference type="InterPro" id="IPR000835">
    <property type="entry name" value="HTH_MarR-typ"/>
</dbReference>
<evidence type="ECO:0000256" key="2">
    <source>
        <dbReference type="SAM" id="MobiDB-lite"/>
    </source>
</evidence>
<name>A0A383RBZ3_PAEAL</name>
<dbReference type="PROSITE" id="PS50995">
    <property type="entry name" value="HTH_MARR_2"/>
    <property type="match status" value="1"/>
</dbReference>
<dbReference type="EMBL" id="LS992241">
    <property type="protein sequence ID" value="SYX84508.1"/>
    <property type="molecule type" value="Genomic_DNA"/>
</dbReference>
<dbReference type="GO" id="GO:0003700">
    <property type="term" value="F:DNA-binding transcription factor activity"/>
    <property type="evidence" value="ECO:0007669"/>
    <property type="project" value="InterPro"/>
</dbReference>
<dbReference type="InterPro" id="IPR036390">
    <property type="entry name" value="WH_DNA-bd_sf"/>
</dbReference>
<dbReference type="PANTHER" id="PTHR33164:SF43">
    <property type="entry name" value="HTH-TYPE TRANSCRIPTIONAL REPRESSOR YETL"/>
    <property type="match status" value="1"/>
</dbReference>
<sequence>MHATEFAKLWSKLSKDYKSMMDESLAPSLTESQLTVLERIAEYGKVKPSDLLPHLATTPAAITTLMDRMEKNALIIRERDQDDRRIVWIQATEFGEQEMRRGVAIRENYWNEILHRISTHNQQLLILLLGKLTQSPQPSTVEKETAAASEPVRAGQ</sequence>
<dbReference type="PANTHER" id="PTHR33164">
    <property type="entry name" value="TRANSCRIPTIONAL REGULATOR, MARR FAMILY"/>
    <property type="match status" value="1"/>
</dbReference>
<dbReference type="GO" id="GO:0003677">
    <property type="term" value="F:DNA binding"/>
    <property type="evidence" value="ECO:0007669"/>
    <property type="project" value="UniProtKB-KW"/>
</dbReference>
<dbReference type="SMART" id="SM00347">
    <property type="entry name" value="HTH_MARR"/>
    <property type="match status" value="1"/>
</dbReference>
<organism evidence="4 5">
    <name type="scientific">Paenibacillus alvei</name>
    <name type="common">Bacillus alvei</name>
    <dbReference type="NCBI Taxonomy" id="44250"/>
    <lineage>
        <taxon>Bacteria</taxon>
        <taxon>Bacillati</taxon>
        <taxon>Bacillota</taxon>
        <taxon>Bacilli</taxon>
        <taxon>Bacillales</taxon>
        <taxon>Paenibacillaceae</taxon>
        <taxon>Paenibacillus</taxon>
    </lineage>
</organism>
<accession>A0A383RBZ3</accession>
<dbReference type="Proteomes" id="UP000304148">
    <property type="component" value="Chromosome"/>
</dbReference>
<reference evidence="5" key="1">
    <citation type="submission" date="2018-08" db="EMBL/GenBank/DDBJ databases">
        <authorList>
            <person name="Chevrot R."/>
        </authorList>
    </citation>
    <scope>NUCLEOTIDE SEQUENCE [LARGE SCALE GENOMIC DNA]</scope>
</reference>
<dbReference type="RefSeq" id="WP_021259135.1">
    <property type="nucleotide sequence ID" value="NZ_LS992241.1"/>
</dbReference>
<feature type="domain" description="HTH marR-type" evidence="3">
    <location>
        <begin position="3"/>
        <end position="134"/>
    </location>
</feature>
<dbReference type="Gene3D" id="1.10.10.10">
    <property type="entry name" value="Winged helix-like DNA-binding domain superfamily/Winged helix DNA-binding domain"/>
    <property type="match status" value="1"/>
</dbReference>
<dbReference type="InterPro" id="IPR036388">
    <property type="entry name" value="WH-like_DNA-bd_sf"/>
</dbReference>
<dbReference type="AlphaFoldDB" id="A0A383RBZ3"/>
<proteinExistence type="predicted"/>
<gene>
    <name evidence="4" type="ORF">PBLR_12930</name>
</gene>
<evidence type="ECO:0000259" key="3">
    <source>
        <dbReference type="PROSITE" id="PS50995"/>
    </source>
</evidence>
<keyword evidence="1" id="KW-0238">DNA-binding</keyword>
<feature type="region of interest" description="Disordered" evidence="2">
    <location>
        <begin position="136"/>
        <end position="156"/>
    </location>
</feature>
<dbReference type="GO" id="GO:0006950">
    <property type="term" value="P:response to stress"/>
    <property type="evidence" value="ECO:0007669"/>
    <property type="project" value="TreeGrafter"/>
</dbReference>
<dbReference type="Pfam" id="PF01047">
    <property type="entry name" value="MarR"/>
    <property type="match status" value="1"/>
</dbReference>
<evidence type="ECO:0000256" key="1">
    <source>
        <dbReference type="ARBA" id="ARBA00023125"/>
    </source>
</evidence>
<evidence type="ECO:0000313" key="5">
    <source>
        <dbReference type="Proteomes" id="UP000304148"/>
    </source>
</evidence>
<dbReference type="SUPFAM" id="SSF46785">
    <property type="entry name" value="Winged helix' DNA-binding domain"/>
    <property type="match status" value="1"/>
</dbReference>
<dbReference type="PRINTS" id="PR00598">
    <property type="entry name" value="HTHMARR"/>
</dbReference>
<dbReference type="InterPro" id="IPR039422">
    <property type="entry name" value="MarR/SlyA-like"/>
</dbReference>
<protein>
    <submittedName>
        <fullName evidence="4">MarR family transcriptional regulator</fullName>
    </submittedName>
</protein>